<dbReference type="PROSITE" id="PS50928">
    <property type="entry name" value="ABC_TM1"/>
    <property type="match status" value="1"/>
</dbReference>
<evidence type="ECO:0000256" key="4">
    <source>
        <dbReference type="ARBA" id="ARBA00022692"/>
    </source>
</evidence>
<evidence type="ECO:0000313" key="10">
    <source>
        <dbReference type="EMBL" id="TDQ34599.1"/>
    </source>
</evidence>
<comment type="caution">
    <text evidence="10">The sequence shown here is derived from an EMBL/GenBank/DDBJ whole genome shotgun (WGS) entry which is preliminary data.</text>
</comment>
<dbReference type="EMBL" id="SNYJ01000024">
    <property type="protein sequence ID" value="TDQ34599.1"/>
    <property type="molecule type" value="Genomic_DNA"/>
</dbReference>
<proteinExistence type="inferred from homology"/>
<organism evidence="10 11">
    <name type="scientific">Aureibacillus halotolerans</name>
    <dbReference type="NCBI Taxonomy" id="1508390"/>
    <lineage>
        <taxon>Bacteria</taxon>
        <taxon>Bacillati</taxon>
        <taxon>Bacillota</taxon>
        <taxon>Bacilli</taxon>
        <taxon>Bacillales</taxon>
        <taxon>Bacillaceae</taxon>
        <taxon>Aureibacillus</taxon>
    </lineage>
</organism>
<dbReference type="OrthoDB" id="9797472at2"/>
<evidence type="ECO:0000256" key="8">
    <source>
        <dbReference type="RuleBase" id="RU363032"/>
    </source>
</evidence>
<comment type="similarity">
    <text evidence="7">Belongs to the binding-protein-dependent transport system permease family. OppBC subfamily.</text>
</comment>
<evidence type="ECO:0000313" key="11">
    <source>
        <dbReference type="Proteomes" id="UP000295632"/>
    </source>
</evidence>
<dbReference type="InterPro" id="IPR050366">
    <property type="entry name" value="BP-dependent_transpt_permease"/>
</dbReference>
<keyword evidence="3" id="KW-1003">Cell membrane</keyword>
<reference evidence="10 11" key="1">
    <citation type="submission" date="2019-03" db="EMBL/GenBank/DDBJ databases">
        <title>Genomic Encyclopedia of Type Strains, Phase IV (KMG-IV): sequencing the most valuable type-strain genomes for metagenomic binning, comparative biology and taxonomic classification.</title>
        <authorList>
            <person name="Goeker M."/>
        </authorList>
    </citation>
    <scope>NUCLEOTIDE SEQUENCE [LARGE SCALE GENOMIC DNA]</scope>
    <source>
        <strain evidence="10 11">DSM 28697</strain>
    </source>
</reference>
<evidence type="ECO:0000256" key="3">
    <source>
        <dbReference type="ARBA" id="ARBA00022475"/>
    </source>
</evidence>
<comment type="subcellular location">
    <subcellularLocation>
        <location evidence="1 8">Cell membrane</location>
        <topology evidence="1 8">Multi-pass membrane protein</topology>
    </subcellularLocation>
</comment>
<dbReference type="InterPro" id="IPR000515">
    <property type="entry name" value="MetI-like"/>
</dbReference>
<evidence type="ECO:0000256" key="6">
    <source>
        <dbReference type="ARBA" id="ARBA00023136"/>
    </source>
</evidence>
<feature type="transmembrane region" description="Helical" evidence="8">
    <location>
        <begin position="194"/>
        <end position="221"/>
    </location>
</feature>
<keyword evidence="11" id="KW-1185">Reference proteome</keyword>
<dbReference type="Pfam" id="PF00528">
    <property type="entry name" value="BPD_transp_1"/>
    <property type="match status" value="1"/>
</dbReference>
<dbReference type="NCBIfam" id="NF045474">
    <property type="entry name" value="Opp2C"/>
    <property type="match status" value="1"/>
</dbReference>
<dbReference type="Gene3D" id="1.10.3720.10">
    <property type="entry name" value="MetI-like"/>
    <property type="match status" value="1"/>
</dbReference>
<keyword evidence="2 8" id="KW-0813">Transport</keyword>
<evidence type="ECO:0000259" key="9">
    <source>
        <dbReference type="PROSITE" id="PS50928"/>
    </source>
</evidence>
<dbReference type="SUPFAM" id="SSF161098">
    <property type="entry name" value="MetI-like"/>
    <property type="match status" value="1"/>
</dbReference>
<feature type="domain" description="ABC transmembrane type-1" evidence="9">
    <location>
        <begin position="77"/>
        <end position="266"/>
    </location>
</feature>
<dbReference type="CDD" id="cd06261">
    <property type="entry name" value="TM_PBP2"/>
    <property type="match status" value="1"/>
</dbReference>
<sequence length="286" mass="31354">MVTIESSSLVKKNPWKRVVFVSALVLLAALFAYTFLYLKHDPYLTDMSVRLQGMSLMHPLGTDHLGRDVLTRLLLGTKLTLGYSALALGIAVVIGVPFGLFAGYMGGLIDRVFMRIADGFLAFPDTIVAIVLSGLLGPGIGNLVIAIVVVKWVNYARLVRSTVMSESQKEYVTMARINGMTPGRIMRKHLFPHLIGHVLVLASLDLGKIILLISALSYIGLGAQPPAPEWGAMLNESRPYFQSSPELMFFPGLAIVLVVLLSNLIGDDLRDRFDVKREERGHHAEG</sequence>
<evidence type="ECO:0000256" key="1">
    <source>
        <dbReference type="ARBA" id="ARBA00004651"/>
    </source>
</evidence>
<evidence type="ECO:0000256" key="2">
    <source>
        <dbReference type="ARBA" id="ARBA00022448"/>
    </source>
</evidence>
<feature type="transmembrane region" description="Helical" evidence="8">
    <location>
        <begin position="247"/>
        <end position="266"/>
    </location>
</feature>
<keyword evidence="5 8" id="KW-1133">Transmembrane helix</keyword>
<dbReference type="InterPro" id="IPR035906">
    <property type="entry name" value="MetI-like_sf"/>
</dbReference>
<gene>
    <name evidence="10" type="ORF">EV213_12417</name>
</gene>
<dbReference type="InterPro" id="IPR053385">
    <property type="entry name" value="ABC_transport_permease"/>
</dbReference>
<dbReference type="GO" id="GO:0005886">
    <property type="term" value="C:plasma membrane"/>
    <property type="evidence" value="ECO:0007669"/>
    <property type="project" value="UniProtKB-SubCell"/>
</dbReference>
<keyword evidence="4 8" id="KW-0812">Transmembrane</keyword>
<evidence type="ECO:0000256" key="7">
    <source>
        <dbReference type="ARBA" id="ARBA00024202"/>
    </source>
</evidence>
<dbReference type="PANTHER" id="PTHR43386">
    <property type="entry name" value="OLIGOPEPTIDE TRANSPORT SYSTEM PERMEASE PROTEIN APPC"/>
    <property type="match status" value="1"/>
</dbReference>
<dbReference type="Proteomes" id="UP000295632">
    <property type="component" value="Unassembled WGS sequence"/>
</dbReference>
<feature type="transmembrane region" description="Helical" evidence="8">
    <location>
        <begin position="126"/>
        <end position="150"/>
    </location>
</feature>
<feature type="transmembrane region" description="Helical" evidence="8">
    <location>
        <begin position="18"/>
        <end position="38"/>
    </location>
</feature>
<evidence type="ECO:0000256" key="5">
    <source>
        <dbReference type="ARBA" id="ARBA00022989"/>
    </source>
</evidence>
<dbReference type="RefSeq" id="WP_133582109.1">
    <property type="nucleotide sequence ID" value="NZ_SNYJ01000024.1"/>
</dbReference>
<feature type="transmembrane region" description="Helical" evidence="8">
    <location>
        <begin position="81"/>
        <end position="106"/>
    </location>
</feature>
<dbReference type="GO" id="GO:0055085">
    <property type="term" value="P:transmembrane transport"/>
    <property type="evidence" value="ECO:0007669"/>
    <property type="project" value="InterPro"/>
</dbReference>
<keyword evidence="6 8" id="KW-0472">Membrane</keyword>
<protein>
    <submittedName>
        <fullName evidence="10">Peptide/nickel transport system permease protein</fullName>
    </submittedName>
</protein>
<accession>A0A4R6TQ28</accession>
<name>A0A4R6TQ28_9BACI</name>
<dbReference type="PANTHER" id="PTHR43386:SF1">
    <property type="entry name" value="D,D-DIPEPTIDE TRANSPORT SYSTEM PERMEASE PROTEIN DDPC-RELATED"/>
    <property type="match status" value="1"/>
</dbReference>
<dbReference type="AlphaFoldDB" id="A0A4R6TQ28"/>